<reference evidence="1 2" key="1">
    <citation type="journal article" date="2019" name="Sci. Rep.">
        <title>Orb-weaving spider Araneus ventricosus genome elucidates the spidroin gene catalogue.</title>
        <authorList>
            <person name="Kono N."/>
            <person name="Nakamura H."/>
            <person name="Ohtoshi R."/>
            <person name="Moran D.A.P."/>
            <person name="Shinohara A."/>
            <person name="Yoshida Y."/>
            <person name="Fujiwara M."/>
            <person name="Mori M."/>
            <person name="Tomita M."/>
            <person name="Arakawa K."/>
        </authorList>
    </citation>
    <scope>NUCLEOTIDE SEQUENCE [LARGE SCALE GENOMIC DNA]</scope>
</reference>
<gene>
    <name evidence="1" type="ORF">AVEN_193079_1</name>
</gene>
<dbReference type="EMBL" id="BGPR01000044">
    <property type="protein sequence ID" value="GBL85609.1"/>
    <property type="molecule type" value="Genomic_DNA"/>
</dbReference>
<comment type="caution">
    <text evidence="1">The sequence shown here is derived from an EMBL/GenBank/DDBJ whole genome shotgun (WGS) entry which is preliminary data.</text>
</comment>
<sequence length="94" mass="11022">MYIVQILRPRKVLRHETSASYAYTKNRHWYGGRSKNNTLMFMVQCCWLSTPPGTDPNPEHSFISPDRVLARIEKKIRETESVAEQSEHEESLSR</sequence>
<name>A0A4Y2B2C1_ARAVE</name>
<evidence type="ECO:0000313" key="1">
    <source>
        <dbReference type="EMBL" id="GBL85609.1"/>
    </source>
</evidence>
<evidence type="ECO:0000313" key="2">
    <source>
        <dbReference type="Proteomes" id="UP000499080"/>
    </source>
</evidence>
<keyword evidence="2" id="KW-1185">Reference proteome</keyword>
<dbReference type="Proteomes" id="UP000499080">
    <property type="component" value="Unassembled WGS sequence"/>
</dbReference>
<organism evidence="1 2">
    <name type="scientific">Araneus ventricosus</name>
    <name type="common">Orbweaver spider</name>
    <name type="synonym">Epeira ventricosa</name>
    <dbReference type="NCBI Taxonomy" id="182803"/>
    <lineage>
        <taxon>Eukaryota</taxon>
        <taxon>Metazoa</taxon>
        <taxon>Ecdysozoa</taxon>
        <taxon>Arthropoda</taxon>
        <taxon>Chelicerata</taxon>
        <taxon>Arachnida</taxon>
        <taxon>Araneae</taxon>
        <taxon>Araneomorphae</taxon>
        <taxon>Entelegynae</taxon>
        <taxon>Araneoidea</taxon>
        <taxon>Araneidae</taxon>
        <taxon>Araneus</taxon>
    </lineage>
</organism>
<protein>
    <submittedName>
        <fullName evidence="1">Uncharacterized protein</fullName>
    </submittedName>
</protein>
<dbReference type="OrthoDB" id="6602382at2759"/>
<dbReference type="AlphaFoldDB" id="A0A4Y2B2C1"/>
<accession>A0A4Y2B2C1</accession>
<proteinExistence type="predicted"/>